<dbReference type="SMART" id="SM00331">
    <property type="entry name" value="PP2C_SIG"/>
    <property type="match status" value="1"/>
</dbReference>
<dbReference type="Gene3D" id="3.60.40.10">
    <property type="entry name" value="PPM-type phosphatase domain"/>
    <property type="match status" value="1"/>
</dbReference>
<dbReference type="AlphaFoldDB" id="Q47IY7"/>
<dbReference type="EMBL" id="CP000089">
    <property type="protein sequence ID" value="AAZ45194.1"/>
    <property type="molecule type" value="Genomic_DNA"/>
</dbReference>
<evidence type="ECO:0000313" key="2">
    <source>
        <dbReference type="EMBL" id="AAZ45194.1"/>
    </source>
</evidence>
<organism evidence="2">
    <name type="scientific">Dechloromonas aromatica (strain RCB)</name>
    <dbReference type="NCBI Taxonomy" id="159087"/>
    <lineage>
        <taxon>Bacteria</taxon>
        <taxon>Pseudomonadati</taxon>
        <taxon>Pseudomonadota</taxon>
        <taxon>Betaproteobacteria</taxon>
        <taxon>Rhodocyclales</taxon>
        <taxon>Azonexaceae</taxon>
        <taxon>Dechloromonas</taxon>
    </lineage>
</organism>
<dbReference type="PANTHER" id="PTHR13832:SF827">
    <property type="entry name" value="PROTEIN PHOSPHATASE 1L"/>
    <property type="match status" value="1"/>
</dbReference>
<feature type="domain" description="PPM-type phosphatase" evidence="1">
    <location>
        <begin position="34"/>
        <end position="276"/>
    </location>
</feature>
<dbReference type="InterPro" id="IPR036457">
    <property type="entry name" value="PPM-type-like_dom_sf"/>
</dbReference>
<dbReference type="CDD" id="cd00143">
    <property type="entry name" value="PP2Cc"/>
    <property type="match status" value="1"/>
</dbReference>
<dbReference type="STRING" id="159087.Daro_0437"/>
<dbReference type="GO" id="GO:0004722">
    <property type="term" value="F:protein serine/threonine phosphatase activity"/>
    <property type="evidence" value="ECO:0007669"/>
    <property type="project" value="InterPro"/>
</dbReference>
<reference evidence="2" key="1">
    <citation type="submission" date="2005-08" db="EMBL/GenBank/DDBJ databases">
        <title>Complete sequence of Dechloromonas aromatica RCB.</title>
        <authorList>
            <person name="Salinero K.K."/>
            <person name="Copeland A."/>
            <person name="Lucas S."/>
            <person name="Lapidus A."/>
            <person name="Barry K."/>
            <person name="Detter J.C."/>
            <person name="Glavina T."/>
            <person name="Hammon N."/>
            <person name="Israni S."/>
            <person name="Pitluck S."/>
            <person name="Di Bartolo G."/>
            <person name="Trong S."/>
            <person name="Schmutz J."/>
            <person name="Larimer F."/>
            <person name="Land M."/>
            <person name="Ivanova N."/>
            <person name="Richardson P."/>
        </authorList>
    </citation>
    <scope>NUCLEOTIDE SEQUENCE</scope>
    <source>
        <strain evidence="2">RCB</strain>
    </source>
</reference>
<dbReference type="SMART" id="SM00332">
    <property type="entry name" value="PP2Cc"/>
    <property type="match status" value="1"/>
</dbReference>
<dbReference type="HOGENOM" id="CLU_034545_4_1_4"/>
<dbReference type="PANTHER" id="PTHR13832">
    <property type="entry name" value="PROTEIN PHOSPHATASE 2C"/>
    <property type="match status" value="1"/>
</dbReference>
<dbReference type="InterPro" id="IPR001932">
    <property type="entry name" value="PPM-type_phosphatase-like_dom"/>
</dbReference>
<proteinExistence type="predicted"/>
<name>Q47IY7_DECAR</name>
<dbReference type="SUPFAM" id="SSF81606">
    <property type="entry name" value="PP2C-like"/>
    <property type="match status" value="1"/>
</dbReference>
<dbReference type="PROSITE" id="PS51746">
    <property type="entry name" value="PPM_2"/>
    <property type="match status" value="1"/>
</dbReference>
<dbReference type="eggNOG" id="COG0631">
    <property type="taxonomic scope" value="Bacteria"/>
</dbReference>
<sequence>MSRKAKPICYISARFPAPHWLFADKLNKQRFSLEAIALSDPGRMRALNEDAVAVDVEYGFAVVADGMGGHNAGEIASRIAVDTLRERLPIKIQQFRAGARQPRPHQFAEQLIGEANRAIYSTAAGHANCKGMGTTIALWLMHGEHAALLHIGDSRIYRLRNGQLQQLTRDDSLLRDQVESGLISANEAASSHNRHFVTRALGLELQTAVHIHEEALRAGDLYLLCSDGLTDMVEDSDIELILDQLKTNLELAAQHLIQLANDYGGADNISVALVRVFDTAPEKSGLLGRLLSWLKR</sequence>
<gene>
    <name evidence="2" type="ordered locus">Daro_0437</name>
</gene>
<protein>
    <submittedName>
        <fullName evidence="2">Protein phosphatase 2C-like protein</fullName>
    </submittedName>
</protein>
<dbReference type="Pfam" id="PF13672">
    <property type="entry name" value="PP2C_2"/>
    <property type="match status" value="1"/>
</dbReference>
<dbReference type="InterPro" id="IPR015655">
    <property type="entry name" value="PP2C"/>
</dbReference>
<dbReference type="KEGG" id="dar:Daro_0437"/>
<dbReference type="NCBIfam" id="NF033484">
    <property type="entry name" value="Stp1_PP2C_phos"/>
    <property type="match status" value="1"/>
</dbReference>
<accession>Q47IY7</accession>
<evidence type="ECO:0000259" key="1">
    <source>
        <dbReference type="PROSITE" id="PS51746"/>
    </source>
</evidence>